<comment type="caution">
    <text evidence="4">The sequence shown here is derived from an EMBL/GenBank/DDBJ whole genome shotgun (WGS) entry which is preliminary data.</text>
</comment>
<dbReference type="InterPro" id="IPR013094">
    <property type="entry name" value="AB_hydrolase_3"/>
</dbReference>
<evidence type="ECO:0000256" key="1">
    <source>
        <dbReference type="ARBA" id="ARBA00010515"/>
    </source>
</evidence>
<dbReference type="STRING" id="1891224.BBP83_07650"/>
<dbReference type="Proteomes" id="UP000186553">
    <property type="component" value="Unassembled WGS sequence"/>
</dbReference>
<comment type="similarity">
    <text evidence="1">Belongs to the 'GDXG' lipolytic enzyme family.</text>
</comment>
<protein>
    <recommendedName>
        <fullName evidence="3">Alpha/beta hydrolase fold-3 domain-containing protein</fullName>
    </recommendedName>
</protein>
<reference evidence="4 5" key="1">
    <citation type="submission" date="2016-07" db="EMBL/GenBank/DDBJ databases">
        <title>Acinetobacter sp. ANC 4603.</title>
        <authorList>
            <person name="Radolfova-Krizova L."/>
            <person name="Nemec A."/>
        </authorList>
    </citation>
    <scope>NUCLEOTIDE SEQUENCE [LARGE SCALE GENOMIC DNA]</scope>
    <source>
        <strain evidence="4 5">ANC 4603</strain>
    </source>
</reference>
<dbReference type="InterPro" id="IPR029058">
    <property type="entry name" value="AB_hydrolase_fold"/>
</dbReference>
<dbReference type="InterPro" id="IPR050300">
    <property type="entry name" value="GDXG_lipolytic_enzyme"/>
</dbReference>
<evidence type="ECO:0000313" key="4">
    <source>
        <dbReference type="EMBL" id="ODA13301.1"/>
    </source>
</evidence>
<evidence type="ECO:0000313" key="5">
    <source>
        <dbReference type="Proteomes" id="UP000186553"/>
    </source>
</evidence>
<keyword evidence="5" id="KW-1185">Reference proteome</keyword>
<dbReference type="OrthoDB" id="9806180at2"/>
<dbReference type="AlphaFoldDB" id="A0A1C3CX22"/>
<dbReference type="PROSITE" id="PS01173">
    <property type="entry name" value="LIPASE_GDXG_HIS"/>
    <property type="match status" value="1"/>
</dbReference>
<name>A0A1C3CX22_9GAMM</name>
<dbReference type="PANTHER" id="PTHR48081">
    <property type="entry name" value="AB HYDROLASE SUPERFAMILY PROTEIN C4A8.06C"/>
    <property type="match status" value="1"/>
</dbReference>
<dbReference type="Gene3D" id="3.40.50.1820">
    <property type="entry name" value="alpha/beta hydrolase"/>
    <property type="match status" value="1"/>
</dbReference>
<dbReference type="SUPFAM" id="SSF53474">
    <property type="entry name" value="alpha/beta-Hydrolases"/>
    <property type="match status" value="1"/>
</dbReference>
<evidence type="ECO:0000259" key="3">
    <source>
        <dbReference type="Pfam" id="PF07859"/>
    </source>
</evidence>
<dbReference type="EMBL" id="MBDL01000009">
    <property type="protein sequence ID" value="ODA13301.1"/>
    <property type="molecule type" value="Genomic_DNA"/>
</dbReference>
<dbReference type="Pfam" id="PF07859">
    <property type="entry name" value="Abhydrolase_3"/>
    <property type="match status" value="1"/>
</dbReference>
<gene>
    <name evidence="4" type="ORF">BBP83_07650</name>
</gene>
<sequence>MSVVLHSEAKPIIDAFIANGGKSFEKMGEISNLRSTYKTNCSLVAIKGLEQVETLNISDVILGEPVHLRLYDTTLEREEAQPTVLFIHGGGWVIGDLDTHDSICRKIADTAHVRVIAVDYRLSPEVKFPVPFEDCQRALQYVIDHADALKVDPKRMVFMGDSAGAHLAAHLGQSFYQNYGFELKAQVLLYPVIGYYPESESYQNYQSGFPLVASTMHWFFDQLFESEQNQQAISLLNQPFDRRNGDVYLMTLEHDPLRDEAMLYLSKAIQSGLNVEYHHLGGLMHGIFTMAGKLPVAEQYLAQIGKYIAQKI</sequence>
<feature type="domain" description="Alpha/beta hydrolase fold-3" evidence="3">
    <location>
        <begin position="84"/>
        <end position="288"/>
    </location>
</feature>
<evidence type="ECO:0000256" key="2">
    <source>
        <dbReference type="ARBA" id="ARBA00022801"/>
    </source>
</evidence>
<proteinExistence type="inferred from homology"/>
<keyword evidence="2" id="KW-0378">Hydrolase</keyword>
<dbReference type="InterPro" id="IPR002168">
    <property type="entry name" value="Lipase_GDXG_HIS_AS"/>
</dbReference>
<accession>A0A1C3CX22</accession>
<dbReference type="GO" id="GO:0016787">
    <property type="term" value="F:hydrolase activity"/>
    <property type="evidence" value="ECO:0007669"/>
    <property type="project" value="UniProtKB-KW"/>
</dbReference>
<dbReference type="RefSeq" id="WP_068887523.1">
    <property type="nucleotide sequence ID" value="NZ_CBCRUU010000002.1"/>
</dbReference>
<organism evidence="4 5">
    <name type="scientific">Acinetobacter celticus</name>
    <dbReference type="NCBI Taxonomy" id="1891224"/>
    <lineage>
        <taxon>Bacteria</taxon>
        <taxon>Pseudomonadati</taxon>
        <taxon>Pseudomonadota</taxon>
        <taxon>Gammaproteobacteria</taxon>
        <taxon>Moraxellales</taxon>
        <taxon>Moraxellaceae</taxon>
        <taxon>Acinetobacter</taxon>
    </lineage>
</organism>
<dbReference type="PANTHER" id="PTHR48081:SF8">
    <property type="entry name" value="ALPHA_BETA HYDROLASE FOLD-3 DOMAIN-CONTAINING PROTEIN-RELATED"/>
    <property type="match status" value="1"/>
</dbReference>